<dbReference type="EMBL" id="CP031386">
    <property type="protein sequence ID" value="QPG98268.1"/>
    <property type="molecule type" value="Genomic_DNA"/>
</dbReference>
<feature type="transmembrane region" description="Helical" evidence="2">
    <location>
        <begin position="260"/>
        <end position="281"/>
    </location>
</feature>
<feature type="transmembrane region" description="Helical" evidence="2">
    <location>
        <begin position="795"/>
        <end position="815"/>
    </location>
</feature>
<proteinExistence type="predicted"/>
<name>A0A7S9KQT2_EPIFF</name>
<feature type="region of interest" description="Disordered" evidence="1">
    <location>
        <begin position="1"/>
        <end position="182"/>
    </location>
</feature>
<dbReference type="OrthoDB" id="4721035at2759"/>
<gene>
    <name evidence="3" type="ORF">C2857_007436</name>
</gene>
<evidence type="ECO:0008006" key="5">
    <source>
        <dbReference type="Google" id="ProtNLM"/>
    </source>
</evidence>
<sequence length="917" mass="100797">MADWVPTMANEPVPLHPLEEVDDEHLISPLSSNSLPPSPESRTCPLRNTYNAGGYDLVDSDHGDIAASSKDESSSPQPHTMSRGSTDGLGIPPSRKASNGSLPRKPVVTETPQGKPPRGRFIWATPPPRLSHLLNRLGPRKRNGRGADPSNDNLAPRCASNSSGLPSPEASKSSDVDVEPASEDFDDEVFNQKFGEPPSYCWSKKDVQQKRSDYIPRVIFALSIYSTVMSGMWLVVSILQPRYGHGISSQGKLQPSTATLLTALFAKTIELSFVTVFISFLGQVLSRRSFVKRTHGGMTLAEITMRNWILQPGSLITHFETVPYAGWSILGALTLTATSAAMFYTTASDAMVSPKLMTKGWEWRELSGPIAASYANVNYLKDTCPDMLGSIPRIADNDIACTQIQFSGQSHRNLFSFMSTWADIKANGTAAAEELRNRPTGKHSLYENTTMIGAWIETGHGNVTASFEKYGRIINNVTMAMPHPGVHAAATSPENGILQPIDLAGVGEYTIRAGVVSPAINVMCVNVDRDELVPLIYTQWPSSTTTSTGVGTQRIGPKDWQDSVPHPLDQDGNPEYLNRSVVDGIFRWGPEFRRRPPVFSMYPSDYNMVANSSVLGSDSIYILTKSHKIDNYTLCEMRSWVTPLCSTEFRSSGTAGTSMKAWCEDAQDTNAYHRSFPQGFGDWPGPAKDWKSVADVWRLALDINGGYRNNNATNARQLTQLILDKPRFAPDLPSLAEALAAFCGSTLVASSIRSPFQHYWEYQSAQLTRDKTAYFNASLTTQQYTSGHVLGWQKLFYLVLTLVFVINVFCFLYALPKPGLVTDFTEPQNLFALAINSPPSAQLKGSCGGGPEKRDLVVPWRVAYAPSANHYFLEEANERPWRGRYAREAEAATTAKPAGDDAKGISYKRLSSGRGWL</sequence>
<feature type="compositionally biased region" description="Basic and acidic residues" evidence="1">
    <location>
        <begin position="59"/>
        <end position="73"/>
    </location>
</feature>
<protein>
    <recommendedName>
        <fullName evidence="5">Mcm2 3 5 family protein</fullName>
    </recommendedName>
</protein>
<evidence type="ECO:0000256" key="1">
    <source>
        <dbReference type="SAM" id="MobiDB-lite"/>
    </source>
</evidence>
<accession>A0A7S9KQT2</accession>
<keyword evidence="2" id="KW-0472">Membrane</keyword>
<feature type="compositionally biased region" description="Polar residues" evidence="1">
    <location>
        <begin position="74"/>
        <end position="85"/>
    </location>
</feature>
<evidence type="ECO:0000256" key="2">
    <source>
        <dbReference type="SAM" id="Phobius"/>
    </source>
</evidence>
<feature type="compositionally biased region" description="Polar residues" evidence="1">
    <location>
        <begin position="159"/>
        <end position="173"/>
    </location>
</feature>
<keyword evidence="2" id="KW-1133">Transmembrane helix</keyword>
<keyword evidence="2" id="KW-0812">Transmembrane</keyword>
<feature type="transmembrane region" description="Helical" evidence="2">
    <location>
        <begin position="324"/>
        <end position="347"/>
    </location>
</feature>
<evidence type="ECO:0000313" key="3">
    <source>
        <dbReference type="EMBL" id="QPG98268.1"/>
    </source>
</evidence>
<dbReference type="AlphaFoldDB" id="A0A7S9KQT2"/>
<organism evidence="3 4">
    <name type="scientific">Epichloe festucae (strain Fl1)</name>
    <dbReference type="NCBI Taxonomy" id="877507"/>
    <lineage>
        <taxon>Eukaryota</taxon>
        <taxon>Fungi</taxon>
        <taxon>Dikarya</taxon>
        <taxon>Ascomycota</taxon>
        <taxon>Pezizomycotina</taxon>
        <taxon>Sordariomycetes</taxon>
        <taxon>Hypocreomycetidae</taxon>
        <taxon>Hypocreales</taxon>
        <taxon>Clavicipitaceae</taxon>
        <taxon>Epichloe</taxon>
    </lineage>
</organism>
<reference evidence="3 4" key="1">
    <citation type="journal article" date="2018" name="PLoS Genet.">
        <title>Repeat elements organise 3D genome structure and mediate transcription in the filamentous fungus Epichloe festucae.</title>
        <authorList>
            <person name="Winter D.J."/>
            <person name="Ganley A.R.D."/>
            <person name="Young C.A."/>
            <person name="Liachko I."/>
            <person name="Schardl C.L."/>
            <person name="Dupont P.Y."/>
            <person name="Berry D."/>
            <person name="Ram A."/>
            <person name="Scott B."/>
            <person name="Cox M.P."/>
        </authorList>
    </citation>
    <scope>NUCLEOTIDE SEQUENCE [LARGE SCALE GENOMIC DNA]</scope>
    <source>
        <strain evidence="3 4">Fl1</strain>
    </source>
</reference>
<feature type="transmembrane region" description="Helical" evidence="2">
    <location>
        <begin position="218"/>
        <end position="239"/>
    </location>
</feature>
<keyword evidence="4" id="KW-1185">Reference proteome</keyword>
<evidence type="ECO:0000313" key="4">
    <source>
        <dbReference type="Proteomes" id="UP000594364"/>
    </source>
</evidence>
<dbReference type="Proteomes" id="UP000594364">
    <property type="component" value="Chromosome 2"/>
</dbReference>